<reference evidence="2" key="1">
    <citation type="journal article" date="2022" name="Arch. Microbiol.">
        <title>Pseudodesulfovibrio sediminis sp. nov., a mesophilic and neutrophilic sulfate-reducing bacterium isolated from sediment of a brackish lake.</title>
        <authorList>
            <person name="Takahashi A."/>
            <person name="Kojima H."/>
            <person name="Watanabe M."/>
            <person name="Fukui M."/>
        </authorList>
    </citation>
    <scope>NUCLEOTIDE SEQUENCE</scope>
    <source>
        <strain evidence="2">SF6</strain>
    </source>
</reference>
<organism evidence="2 3">
    <name type="scientific">Pseudodesulfovibrio sediminis</name>
    <dbReference type="NCBI Taxonomy" id="2810563"/>
    <lineage>
        <taxon>Bacteria</taxon>
        <taxon>Pseudomonadati</taxon>
        <taxon>Thermodesulfobacteriota</taxon>
        <taxon>Desulfovibrionia</taxon>
        <taxon>Desulfovibrionales</taxon>
        <taxon>Desulfovibrionaceae</taxon>
    </lineage>
</organism>
<name>A0ABM7P7H7_9BACT</name>
<proteinExistence type="predicted"/>
<dbReference type="InterPro" id="IPR025870">
    <property type="entry name" value="Glyoxalase-like_dom"/>
</dbReference>
<dbReference type="RefSeq" id="WP_229590936.1">
    <property type="nucleotide sequence ID" value="NZ_AP024485.1"/>
</dbReference>
<dbReference type="SUPFAM" id="SSF54593">
    <property type="entry name" value="Glyoxalase/Bleomycin resistance protein/Dihydroxybiphenyl dioxygenase"/>
    <property type="match status" value="1"/>
</dbReference>
<dbReference type="Pfam" id="PF13468">
    <property type="entry name" value="Glyoxalase_3"/>
    <property type="match status" value="1"/>
</dbReference>
<sequence>MYTRIDHLVIAATDIDRGLAYAKQTLGVDLPPGGVHPKMGTHNHLMRLGEALFLEVMAINPDGAAPETPRWYGLDDPSVRARLDRESGFLAWVVNTDDIDALMQRAALSMGRAETLSRGNLRWQFSLPCDGRLLAGGLIPYAIEWEAEEHPAGRMADLGCRLAGMALYHPYPEWLVSVLDSMGAAELVEVHGVGANEVPYMTARITTPFGVRELTSRRR</sequence>
<dbReference type="Gene3D" id="3.10.180.10">
    <property type="entry name" value="2,3-Dihydroxybiphenyl 1,2-Dioxygenase, domain 1"/>
    <property type="match status" value="1"/>
</dbReference>
<dbReference type="EMBL" id="AP024485">
    <property type="protein sequence ID" value="BCS88944.1"/>
    <property type="molecule type" value="Genomic_DNA"/>
</dbReference>
<evidence type="ECO:0000259" key="1">
    <source>
        <dbReference type="Pfam" id="PF13468"/>
    </source>
</evidence>
<evidence type="ECO:0000313" key="2">
    <source>
        <dbReference type="EMBL" id="BCS88944.1"/>
    </source>
</evidence>
<accession>A0ABM7P7H7</accession>
<gene>
    <name evidence="2" type="ORF">PSDVSF_21860</name>
</gene>
<dbReference type="InterPro" id="IPR029068">
    <property type="entry name" value="Glyas_Bleomycin-R_OHBP_Dase"/>
</dbReference>
<dbReference type="Proteomes" id="UP001053296">
    <property type="component" value="Chromosome"/>
</dbReference>
<evidence type="ECO:0000313" key="3">
    <source>
        <dbReference type="Proteomes" id="UP001053296"/>
    </source>
</evidence>
<keyword evidence="3" id="KW-1185">Reference proteome</keyword>
<feature type="domain" description="Glyoxalase-like" evidence="1">
    <location>
        <begin position="5"/>
        <end position="179"/>
    </location>
</feature>
<protein>
    <submittedName>
        <fullName evidence="2">Glyoxalase</fullName>
    </submittedName>
</protein>